<sequence>MTAPKQAVAGLRAVLTRHAVPAPQWVGAPRHRAGHAMGEYQYYEFLALDHPLTPDRQAEVRELSASAEVGGTGFVDRYENGDFPGDPRQLMERHFDAHLYLSDWGIRQLVVRVPEKLLPLDTARPYLLDEQVEAWVAGDHLVLDLRSEDEDADWDEDDERLLPSLLAVRDELASGDLRPLYLAWLAAVGTWERDEDAFDDDFEHETEPPVPAGLATLTPAQHNLADFLRLDADLLTTAATLSPALSAPLSAQAGSIAALPDPDKTALLVRVASGEAPEVRLELLHHATAVPSPAPGSRTVGTLLDDAAVTRQRS</sequence>
<accession>A0ABW1NNA9</accession>
<comment type="caution">
    <text evidence="1">The sequence shown here is derived from an EMBL/GenBank/DDBJ whole genome shotgun (WGS) entry which is preliminary data.</text>
</comment>
<protein>
    <submittedName>
        <fullName evidence="1">Uncharacterized protein</fullName>
    </submittedName>
</protein>
<reference evidence="2" key="1">
    <citation type="journal article" date="2019" name="Int. J. Syst. Evol. Microbiol.">
        <title>The Global Catalogue of Microorganisms (GCM) 10K type strain sequencing project: providing services to taxonomists for standard genome sequencing and annotation.</title>
        <authorList>
            <consortium name="The Broad Institute Genomics Platform"/>
            <consortium name="The Broad Institute Genome Sequencing Center for Infectious Disease"/>
            <person name="Wu L."/>
            <person name="Ma J."/>
        </authorList>
    </citation>
    <scope>NUCLEOTIDE SEQUENCE [LARGE SCALE GENOMIC DNA]</scope>
    <source>
        <strain evidence="2">JCM 30346</strain>
    </source>
</reference>
<gene>
    <name evidence="1" type="ORF">ACFP1K_26980</name>
</gene>
<proteinExistence type="predicted"/>
<organism evidence="1 2">
    <name type="scientific">Sphaerisporangium aureirubrum</name>
    <dbReference type="NCBI Taxonomy" id="1544736"/>
    <lineage>
        <taxon>Bacteria</taxon>
        <taxon>Bacillati</taxon>
        <taxon>Actinomycetota</taxon>
        <taxon>Actinomycetes</taxon>
        <taxon>Streptosporangiales</taxon>
        <taxon>Streptosporangiaceae</taxon>
        <taxon>Sphaerisporangium</taxon>
    </lineage>
</organism>
<name>A0ABW1NNA9_9ACTN</name>
<keyword evidence="2" id="KW-1185">Reference proteome</keyword>
<dbReference type="Proteomes" id="UP001596137">
    <property type="component" value="Unassembled WGS sequence"/>
</dbReference>
<dbReference type="EMBL" id="JBHSRF010000050">
    <property type="protein sequence ID" value="MFC6084834.1"/>
    <property type="molecule type" value="Genomic_DNA"/>
</dbReference>
<evidence type="ECO:0000313" key="2">
    <source>
        <dbReference type="Proteomes" id="UP001596137"/>
    </source>
</evidence>
<evidence type="ECO:0000313" key="1">
    <source>
        <dbReference type="EMBL" id="MFC6084834.1"/>
    </source>
</evidence>
<dbReference type="RefSeq" id="WP_380758316.1">
    <property type="nucleotide sequence ID" value="NZ_JBHSRF010000050.1"/>
</dbReference>